<evidence type="ECO:0000313" key="2">
    <source>
        <dbReference type="Proteomes" id="UP000000393"/>
    </source>
</evidence>
<keyword evidence="2" id="KW-1185">Reference proteome</keyword>
<protein>
    <recommendedName>
        <fullName evidence="3">Sel1 repeat family protein</fullName>
    </recommendedName>
</protein>
<dbReference type="eggNOG" id="ENOG5032YM4">
    <property type="taxonomic scope" value="Bacteria"/>
</dbReference>
<dbReference type="KEGG" id="nwa:Nwat_0799"/>
<sequence>MKLQEFKKLLSASQPPQDFPLPLQALWYEAKGDWHHAHHLAQSAGDKAGAWVHAYLHRKEGDLSNAAYWYSRAGQTPPQSPLATEWEDITQALLQQHT</sequence>
<evidence type="ECO:0000313" key="1">
    <source>
        <dbReference type="EMBL" id="ADJ27751.1"/>
    </source>
</evidence>
<dbReference type="Proteomes" id="UP000000393">
    <property type="component" value="Chromosome"/>
</dbReference>
<proteinExistence type="predicted"/>
<evidence type="ECO:0008006" key="3">
    <source>
        <dbReference type="Google" id="ProtNLM"/>
    </source>
</evidence>
<dbReference type="HOGENOM" id="CLU_165468_0_0_6"/>
<dbReference type="STRING" id="105559.Nwat_0799"/>
<dbReference type="OrthoDB" id="370799at2"/>
<name>D8KBZ0_NITWC</name>
<accession>D8KBZ0</accession>
<reference evidence="1 2" key="1">
    <citation type="submission" date="2010-06" db="EMBL/GenBank/DDBJ databases">
        <title>Complete sequence of chromosome of Nitrosococcus watsoni C-113.</title>
        <authorList>
            <consortium name="US DOE Joint Genome Institute"/>
            <person name="Lucas S."/>
            <person name="Copeland A."/>
            <person name="Lapidus A."/>
            <person name="Cheng J.-F."/>
            <person name="Bruce D."/>
            <person name="Goodwin L."/>
            <person name="Pitluck S."/>
            <person name="Malfatti S.A."/>
            <person name="Chain P.S.G."/>
            <person name="Land M."/>
            <person name="Hauser L."/>
            <person name="Kyrpides N."/>
            <person name="Ivanova N."/>
            <person name="Cambell M.A."/>
            <person name="Heidelberg J.F."/>
            <person name="Klotz M.G."/>
            <person name="Woyke T."/>
        </authorList>
    </citation>
    <scope>NUCLEOTIDE SEQUENCE [LARGE SCALE GENOMIC DNA]</scope>
    <source>
        <strain evidence="1 2">C-113</strain>
    </source>
</reference>
<gene>
    <name evidence="1" type="ordered locus">Nwat_0799</name>
</gene>
<dbReference type="RefSeq" id="WP_013219856.1">
    <property type="nucleotide sequence ID" value="NC_014315.1"/>
</dbReference>
<dbReference type="AlphaFoldDB" id="D8KBZ0"/>
<organism evidence="1 2">
    <name type="scientific">Nitrosococcus watsoni (strain C-113)</name>
    <dbReference type="NCBI Taxonomy" id="105559"/>
    <lineage>
        <taxon>Bacteria</taxon>
        <taxon>Pseudomonadati</taxon>
        <taxon>Pseudomonadota</taxon>
        <taxon>Gammaproteobacteria</taxon>
        <taxon>Chromatiales</taxon>
        <taxon>Chromatiaceae</taxon>
        <taxon>Nitrosococcus</taxon>
    </lineage>
</organism>
<dbReference type="EMBL" id="CP002086">
    <property type="protein sequence ID" value="ADJ27751.1"/>
    <property type="molecule type" value="Genomic_DNA"/>
</dbReference>